<evidence type="ECO:0000313" key="4">
    <source>
        <dbReference type="Proteomes" id="UP000515728"/>
    </source>
</evidence>
<keyword evidence="2" id="KW-1133">Transmembrane helix</keyword>
<feature type="transmembrane region" description="Helical" evidence="2">
    <location>
        <begin position="128"/>
        <end position="148"/>
    </location>
</feature>
<gene>
    <name evidence="3" type="ORF">H6H00_23905</name>
</gene>
<dbReference type="AlphaFoldDB" id="A0A7G7MEG8"/>
<organism evidence="3 4">
    <name type="scientific">Pseudonocardia petroleophila</name>
    <dbReference type="NCBI Taxonomy" id="37331"/>
    <lineage>
        <taxon>Bacteria</taxon>
        <taxon>Bacillati</taxon>
        <taxon>Actinomycetota</taxon>
        <taxon>Actinomycetes</taxon>
        <taxon>Pseudonocardiales</taxon>
        <taxon>Pseudonocardiaceae</taxon>
        <taxon>Pseudonocardia</taxon>
    </lineage>
</organism>
<proteinExistence type="predicted"/>
<evidence type="ECO:0000256" key="1">
    <source>
        <dbReference type="SAM" id="MobiDB-lite"/>
    </source>
</evidence>
<sequence length="320" mass="31681">MTPDAFERPWVRGALMAVAGAGVAVAVQWVGQSVAPTVEVRAVIDASSVELSEGRGGTIRDHTVRAVTASGQVIDLAGSGNGAGLSASAAGLDRGVPVLITRSTYDGEILAVRSPLATVPVAQHGAGVLLRVIGLVVAAGALVLGVRGWSRSTVGLPVLCAVGGLALAALLIRPSPDLGPSRYPPPDAMAGYADPPTGPSPDPLLSTRTVDAVAAPGTPVPTEPGVSLTVTGPPVPGTADGFATVRIPLAVDPGDGAPVPNLRLIGTGAGRTVELPECGPSGFPPRLTAPGGGVVCFAVPDGFAPRYLVLTGDGVAIELG</sequence>
<evidence type="ECO:0000313" key="3">
    <source>
        <dbReference type="EMBL" id="QNG51179.1"/>
    </source>
</evidence>
<reference evidence="3 4" key="1">
    <citation type="submission" date="2020-08" db="EMBL/GenBank/DDBJ databases">
        <authorList>
            <person name="Mo P."/>
        </authorList>
    </citation>
    <scope>NUCLEOTIDE SEQUENCE [LARGE SCALE GENOMIC DNA]</scope>
    <source>
        <strain evidence="3 4">CGMCC 4.1532</strain>
    </source>
</reference>
<keyword evidence="2" id="KW-0472">Membrane</keyword>
<protein>
    <submittedName>
        <fullName evidence="3">Uncharacterized protein</fullName>
    </submittedName>
</protein>
<evidence type="ECO:0000256" key="2">
    <source>
        <dbReference type="SAM" id="Phobius"/>
    </source>
</evidence>
<accession>A0A7G7MEG8</accession>
<dbReference type="Proteomes" id="UP000515728">
    <property type="component" value="Chromosome"/>
</dbReference>
<keyword evidence="2" id="KW-0812">Transmembrane</keyword>
<feature type="transmembrane region" description="Helical" evidence="2">
    <location>
        <begin position="154"/>
        <end position="172"/>
    </location>
</feature>
<name>A0A7G7MEG8_9PSEU</name>
<dbReference type="RefSeq" id="WP_185717935.1">
    <property type="nucleotide sequence ID" value="NZ_BAAAWI010000001.1"/>
</dbReference>
<keyword evidence="4" id="KW-1185">Reference proteome</keyword>
<dbReference type="KEGG" id="ppel:H6H00_23905"/>
<feature type="region of interest" description="Disordered" evidence="1">
    <location>
        <begin position="181"/>
        <end position="202"/>
    </location>
</feature>
<dbReference type="EMBL" id="CP060131">
    <property type="protein sequence ID" value="QNG51179.1"/>
    <property type="molecule type" value="Genomic_DNA"/>
</dbReference>